<dbReference type="NCBIfam" id="NF011202">
    <property type="entry name" value="PRK14608.1"/>
    <property type="match status" value="1"/>
</dbReference>
<keyword evidence="8 10" id="KW-0414">Isoprene biosynthesis</keyword>
<evidence type="ECO:0000256" key="6">
    <source>
        <dbReference type="ARBA" id="ARBA00022777"/>
    </source>
</evidence>
<dbReference type="GO" id="GO:0005524">
    <property type="term" value="F:ATP binding"/>
    <property type="evidence" value="ECO:0007669"/>
    <property type="project" value="UniProtKB-UniRule"/>
</dbReference>
<evidence type="ECO:0000256" key="8">
    <source>
        <dbReference type="ARBA" id="ARBA00023229"/>
    </source>
</evidence>
<dbReference type="Gene3D" id="3.30.70.890">
    <property type="entry name" value="GHMP kinase, C-terminal domain"/>
    <property type="match status" value="1"/>
</dbReference>
<keyword evidence="14" id="KW-1185">Reference proteome</keyword>
<comment type="pathway">
    <text evidence="10">Isoprenoid biosynthesis; isopentenyl diphosphate biosynthesis via DXP pathway; isopentenyl diphosphate from 1-deoxy-D-xylulose 5-phosphate: step 3/6.</text>
</comment>
<evidence type="ECO:0000313" key="13">
    <source>
        <dbReference type="EMBL" id="MBB5515525.1"/>
    </source>
</evidence>
<dbReference type="SUPFAM" id="SSF55060">
    <property type="entry name" value="GHMP Kinase, C-terminal domain"/>
    <property type="match status" value="1"/>
</dbReference>
<evidence type="ECO:0000313" key="14">
    <source>
        <dbReference type="Proteomes" id="UP000553766"/>
    </source>
</evidence>
<dbReference type="AlphaFoldDB" id="A0A840X0V7"/>
<dbReference type="InterPro" id="IPR014721">
    <property type="entry name" value="Ribsml_uS5_D2-typ_fold_subgr"/>
</dbReference>
<feature type="domain" description="GHMP kinase C-terminal" evidence="12">
    <location>
        <begin position="197"/>
        <end position="269"/>
    </location>
</feature>
<evidence type="ECO:0000256" key="2">
    <source>
        <dbReference type="ARBA" id="ARBA00012052"/>
    </source>
</evidence>
<sequence>MQTSLAPDQELAPAKVNLTLHVTGQRPDGYHLLDSLVVFPRVGDLVTVEPARSLSLTLRGPFGIDLAADEDNLVLRAARLILGPEHGAALLLDKALPVASGIGGGSSDAAATLRLLARQYGRAMPADVLSLGADVPVCLSPRPQWMRGIGGDVHAAQGLPPFWLVLVNAGVKVPTGPVFQGLASKHNPRCTPMPDAPDLRSFAAWLRDNRNDLEPPARAICPVIGDVITALEQAAGCHLARMSGSGATVFGLFGDERAALRAADTLRAAQPRWWVAAGPVMP</sequence>
<reference evidence="13 14" key="1">
    <citation type="submission" date="2020-08" db="EMBL/GenBank/DDBJ databases">
        <title>Genomic Encyclopedia of Type Strains, Phase IV (KMG-IV): sequencing the most valuable type-strain genomes for metagenomic binning, comparative biology and taxonomic classification.</title>
        <authorList>
            <person name="Goeker M."/>
        </authorList>
    </citation>
    <scope>NUCLEOTIDE SEQUENCE [LARGE SCALE GENOMIC DNA]</scope>
    <source>
        <strain evidence="13 14">DSM 103377</strain>
    </source>
</reference>
<comment type="similarity">
    <text evidence="1 10">Belongs to the GHMP kinase family. IspE subfamily.</text>
</comment>
<accession>A0A840X0V7</accession>
<dbReference type="GO" id="GO:0016114">
    <property type="term" value="P:terpenoid biosynthetic process"/>
    <property type="evidence" value="ECO:0007669"/>
    <property type="project" value="InterPro"/>
</dbReference>
<comment type="function">
    <text evidence="10">Catalyzes the phosphorylation of the position 2 hydroxy group of 4-diphosphocytidyl-2C-methyl-D-erythritol.</text>
</comment>
<evidence type="ECO:0000259" key="11">
    <source>
        <dbReference type="Pfam" id="PF00288"/>
    </source>
</evidence>
<dbReference type="EC" id="2.7.1.148" evidence="2 10"/>
<gene>
    <name evidence="10" type="primary">ispE</name>
    <name evidence="13" type="ORF">FHS89_001537</name>
</gene>
<feature type="active site" evidence="10">
    <location>
        <position position="15"/>
    </location>
</feature>
<keyword evidence="4 10" id="KW-0808">Transferase</keyword>
<feature type="active site" evidence="10">
    <location>
        <position position="134"/>
    </location>
</feature>
<comment type="catalytic activity">
    <reaction evidence="10">
        <text>4-CDP-2-C-methyl-D-erythritol + ATP = 4-CDP-2-C-methyl-D-erythritol 2-phosphate + ADP + H(+)</text>
        <dbReference type="Rhea" id="RHEA:18437"/>
        <dbReference type="ChEBI" id="CHEBI:15378"/>
        <dbReference type="ChEBI" id="CHEBI:30616"/>
        <dbReference type="ChEBI" id="CHEBI:57823"/>
        <dbReference type="ChEBI" id="CHEBI:57919"/>
        <dbReference type="ChEBI" id="CHEBI:456216"/>
        <dbReference type="EC" id="2.7.1.148"/>
    </reaction>
</comment>
<evidence type="ECO:0000256" key="1">
    <source>
        <dbReference type="ARBA" id="ARBA00009684"/>
    </source>
</evidence>
<keyword evidence="5 10" id="KW-0547">Nucleotide-binding</keyword>
<comment type="caution">
    <text evidence="13">The sequence shown here is derived from an EMBL/GenBank/DDBJ whole genome shotgun (WGS) entry which is preliminary data.</text>
</comment>
<feature type="domain" description="GHMP kinase N-terminal" evidence="11">
    <location>
        <begin position="72"/>
        <end position="134"/>
    </location>
</feature>
<keyword evidence="7 10" id="KW-0067">ATP-binding</keyword>
<dbReference type="GO" id="GO:0019288">
    <property type="term" value="P:isopentenyl diphosphate biosynthetic process, methylerythritol 4-phosphate pathway"/>
    <property type="evidence" value="ECO:0007669"/>
    <property type="project" value="UniProtKB-UniRule"/>
</dbReference>
<dbReference type="PANTHER" id="PTHR43527">
    <property type="entry name" value="4-DIPHOSPHOCYTIDYL-2-C-METHYL-D-ERYTHRITOL KINASE, CHLOROPLASTIC"/>
    <property type="match status" value="1"/>
</dbReference>
<dbReference type="Proteomes" id="UP000553766">
    <property type="component" value="Unassembled WGS sequence"/>
</dbReference>
<evidence type="ECO:0000256" key="4">
    <source>
        <dbReference type="ARBA" id="ARBA00022679"/>
    </source>
</evidence>
<dbReference type="PIRSF" id="PIRSF010376">
    <property type="entry name" value="IspE"/>
    <property type="match status" value="1"/>
</dbReference>
<dbReference type="HAMAP" id="MF_00061">
    <property type="entry name" value="IspE"/>
    <property type="match status" value="1"/>
</dbReference>
<evidence type="ECO:0000256" key="9">
    <source>
        <dbReference type="ARBA" id="ARBA00032554"/>
    </source>
</evidence>
<evidence type="ECO:0000259" key="12">
    <source>
        <dbReference type="Pfam" id="PF08544"/>
    </source>
</evidence>
<evidence type="ECO:0000256" key="7">
    <source>
        <dbReference type="ARBA" id="ARBA00022840"/>
    </source>
</evidence>
<keyword evidence="6 10" id="KW-0418">Kinase</keyword>
<organism evidence="13 14">
    <name type="scientific">Rubricella aquisinus</name>
    <dbReference type="NCBI Taxonomy" id="2028108"/>
    <lineage>
        <taxon>Bacteria</taxon>
        <taxon>Pseudomonadati</taxon>
        <taxon>Pseudomonadota</taxon>
        <taxon>Alphaproteobacteria</taxon>
        <taxon>Rhodobacterales</taxon>
        <taxon>Paracoccaceae</taxon>
        <taxon>Rubricella</taxon>
    </lineage>
</organism>
<dbReference type="InterPro" id="IPR020568">
    <property type="entry name" value="Ribosomal_Su5_D2-typ_SF"/>
</dbReference>
<proteinExistence type="inferred from homology"/>
<dbReference type="Pfam" id="PF00288">
    <property type="entry name" value="GHMP_kinases_N"/>
    <property type="match status" value="1"/>
</dbReference>
<dbReference type="GO" id="GO:0050515">
    <property type="term" value="F:4-(cytidine 5'-diphospho)-2-C-methyl-D-erythritol kinase activity"/>
    <property type="evidence" value="ECO:0007669"/>
    <property type="project" value="UniProtKB-UniRule"/>
</dbReference>
<dbReference type="UniPathway" id="UPA00056">
    <property type="reaction ID" value="UER00094"/>
</dbReference>
<evidence type="ECO:0000256" key="5">
    <source>
        <dbReference type="ARBA" id="ARBA00022741"/>
    </source>
</evidence>
<feature type="binding site" evidence="10">
    <location>
        <begin position="97"/>
        <end position="107"/>
    </location>
    <ligand>
        <name>ATP</name>
        <dbReference type="ChEBI" id="CHEBI:30616"/>
    </ligand>
</feature>
<dbReference type="InterPro" id="IPR004424">
    <property type="entry name" value="IspE"/>
</dbReference>
<dbReference type="Gene3D" id="3.30.230.10">
    <property type="match status" value="1"/>
</dbReference>
<dbReference type="InterPro" id="IPR013750">
    <property type="entry name" value="GHMP_kinase_C_dom"/>
</dbReference>
<name>A0A840X0V7_9RHOB</name>
<protein>
    <recommendedName>
        <fullName evidence="3 10">4-diphosphocytidyl-2-C-methyl-D-erythritol kinase</fullName>
        <shortName evidence="10">CMK</shortName>
        <ecNumber evidence="2 10">2.7.1.148</ecNumber>
    </recommendedName>
    <alternativeName>
        <fullName evidence="9 10">4-(cytidine-5'-diphospho)-2-C-methyl-D-erythritol kinase</fullName>
    </alternativeName>
</protein>
<dbReference type="EMBL" id="JACIJS010000004">
    <property type="protein sequence ID" value="MBB5515525.1"/>
    <property type="molecule type" value="Genomic_DNA"/>
</dbReference>
<evidence type="ECO:0000256" key="10">
    <source>
        <dbReference type="HAMAP-Rule" id="MF_00061"/>
    </source>
</evidence>
<dbReference type="Pfam" id="PF08544">
    <property type="entry name" value="GHMP_kinases_C"/>
    <property type="match status" value="1"/>
</dbReference>
<dbReference type="PANTHER" id="PTHR43527:SF2">
    <property type="entry name" value="4-DIPHOSPHOCYTIDYL-2-C-METHYL-D-ERYTHRITOL KINASE, CHLOROPLASTIC"/>
    <property type="match status" value="1"/>
</dbReference>
<dbReference type="InterPro" id="IPR006204">
    <property type="entry name" value="GHMP_kinase_N_dom"/>
</dbReference>
<evidence type="ECO:0000256" key="3">
    <source>
        <dbReference type="ARBA" id="ARBA00017473"/>
    </source>
</evidence>
<dbReference type="SUPFAM" id="SSF54211">
    <property type="entry name" value="Ribosomal protein S5 domain 2-like"/>
    <property type="match status" value="1"/>
</dbReference>
<dbReference type="InterPro" id="IPR036554">
    <property type="entry name" value="GHMP_kinase_C_sf"/>
</dbReference>